<keyword evidence="5 6" id="KW-0472">Membrane</keyword>
<protein>
    <recommendedName>
        <fullName evidence="6">Choline transporter-like protein</fullName>
    </recommendedName>
</protein>
<proteinExistence type="inferred from homology"/>
<feature type="transmembrane region" description="Helical" evidence="6">
    <location>
        <begin position="21"/>
        <end position="39"/>
    </location>
</feature>
<dbReference type="OrthoDB" id="420519at2759"/>
<organism evidence="7 8">
    <name type="scientific">Kipferlia bialata</name>
    <dbReference type="NCBI Taxonomy" id="797122"/>
    <lineage>
        <taxon>Eukaryota</taxon>
        <taxon>Metamonada</taxon>
        <taxon>Carpediemonas-like organisms</taxon>
        <taxon>Kipferlia</taxon>
    </lineage>
</organism>
<accession>A0A9K3GRB5</accession>
<evidence type="ECO:0000256" key="1">
    <source>
        <dbReference type="ARBA" id="ARBA00004141"/>
    </source>
</evidence>
<comment type="caution">
    <text evidence="6">Lacks conserved residue(s) required for the propagation of feature annotation.</text>
</comment>
<sequence>IYTHIHTLNVIGDSFLFAGKLFIAILSGSSIGVAIFYLADEGLQAYWMLPSILVALFAFVFASMLMSVVEVVIDTGTV</sequence>
<gene>
    <name evidence="7" type="ORF">KIPB_016505</name>
</gene>
<dbReference type="Pfam" id="PF04515">
    <property type="entry name" value="Choline_transpo"/>
    <property type="match status" value="1"/>
</dbReference>
<evidence type="ECO:0000256" key="5">
    <source>
        <dbReference type="ARBA" id="ARBA00023136"/>
    </source>
</evidence>
<dbReference type="GO" id="GO:0022857">
    <property type="term" value="F:transmembrane transporter activity"/>
    <property type="evidence" value="ECO:0007669"/>
    <property type="project" value="UniProtKB-UniRule"/>
</dbReference>
<keyword evidence="8" id="KW-1185">Reference proteome</keyword>
<keyword evidence="3 6" id="KW-0812">Transmembrane</keyword>
<evidence type="ECO:0000256" key="6">
    <source>
        <dbReference type="RuleBase" id="RU368066"/>
    </source>
</evidence>
<comment type="similarity">
    <text evidence="2 6">Belongs to the CTL (choline transporter-like) family.</text>
</comment>
<dbReference type="InterPro" id="IPR007603">
    <property type="entry name" value="Choline_transptr-like"/>
</dbReference>
<feature type="transmembrane region" description="Helical" evidence="6">
    <location>
        <begin position="45"/>
        <end position="73"/>
    </location>
</feature>
<keyword evidence="4 6" id="KW-1133">Transmembrane helix</keyword>
<feature type="non-terminal residue" evidence="7">
    <location>
        <position position="1"/>
    </location>
</feature>
<dbReference type="Proteomes" id="UP000265618">
    <property type="component" value="Unassembled WGS sequence"/>
</dbReference>
<feature type="non-terminal residue" evidence="7">
    <location>
        <position position="78"/>
    </location>
</feature>
<evidence type="ECO:0000256" key="3">
    <source>
        <dbReference type="ARBA" id="ARBA00022692"/>
    </source>
</evidence>
<evidence type="ECO:0000256" key="4">
    <source>
        <dbReference type="ARBA" id="ARBA00022989"/>
    </source>
</evidence>
<comment type="subcellular location">
    <subcellularLocation>
        <location evidence="6">Cell membrane</location>
        <topology evidence="6">Multi-pass membrane protein</topology>
    </subcellularLocation>
    <subcellularLocation>
        <location evidence="1">Membrane</location>
        <topology evidence="1">Multi-pass membrane protein</topology>
    </subcellularLocation>
</comment>
<evidence type="ECO:0000313" key="8">
    <source>
        <dbReference type="Proteomes" id="UP000265618"/>
    </source>
</evidence>
<evidence type="ECO:0000256" key="2">
    <source>
        <dbReference type="ARBA" id="ARBA00007168"/>
    </source>
</evidence>
<dbReference type="AlphaFoldDB" id="A0A9K3GRB5"/>
<reference evidence="7 8" key="1">
    <citation type="journal article" date="2018" name="PLoS ONE">
        <title>The draft genome of Kipferlia bialata reveals reductive genome evolution in fornicate parasites.</title>
        <authorList>
            <person name="Tanifuji G."/>
            <person name="Takabayashi S."/>
            <person name="Kume K."/>
            <person name="Takagi M."/>
            <person name="Nakayama T."/>
            <person name="Kamikawa R."/>
            <person name="Inagaki Y."/>
            <person name="Hashimoto T."/>
        </authorList>
    </citation>
    <scope>NUCLEOTIDE SEQUENCE [LARGE SCALE GENOMIC DNA]</scope>
    <source>
        <strain evidence="7">NY0173</strain>
    </source>
</reference>
<dbReference type="EMBL" id="BDIP01010135">
    <property type="protein sequence ID" value="GIQ92622.1"/>
    <property type="molecule type" value="Genomic_DNA"/>
</dbReference>
<dbReference type="GO" id="GO:0005886">
    <property type="term" value="C:plasma membrane"/>
    <property type="evidence" value="ECO:0007669"/>
    <property type="project" value="UniProtKB-SubCell"/>
</dbReference>
<comment type="caution">
    <text evidence="7">The sequence shown here is derived from an EMBL/GenBank/DDBJ whole genome shotgun (WGS) entry which is preliminary data.</text>
</comment>
<name>A0A9K3GRB5_9EUKA</name>
<comment type="function">
    <text evidence="6">Choline transporter.</text>
</comment>
<evidence type="ECO:0000313" key="7">
    <source>
        <dbReference type="EMBL" id="GIQ92622.1"/>
    </source>
</evidence>